<organism evidence="1 2">
    <name type="scientific">Zopfia rhizophila CBS 207.26</name>
    <dbReference type="NCBI Taxonomy" id="1314779"/>
    <lineage>
        <taxon>Eukaryota</taxon>
        <taxon>Fungi</taxon>
        <taxon>Dikarya</taxon>
        <taxon>Ascomycota</taxon>
        <taxon>Pezizomycotina</taxon>
        <taxon>Dothideomycetes</taxon>
        <taxon>Dothideomycetes incertae sedis</taxon>
        <taxon>Zopfiaceae</taxon>
        <taxon>Zopfia</taxon>
    </lineage>
</organism>
<sequence>MASIYNFIVYIPITKLMSRVLLAPVAVFPHLSRLKPRTNSIKGHHGVRQPLGLTELRYKLQRLG</sequence>
<proteinExistence type="predicted"/>
<evidence type="ECO:0000313" key="1">
    <source>
        <dbReference type="EMBL" id="KAF2183354.1"/>
    </source>
</evidence>
<gene>
    <name evidence="1" type="ORF">K469DRAFT_710865</name>
</gene>
<accession>A0A6A6DUV0</accession>
<evidence type="ECO:0000313" key="2">
    <source>
        <dbReference type="Proteomes" id="UP000800200"/>
    </source>
</evidence>
<keyword evidence="2" id="KW-1185">Reference proteome</keyword>
<dbReference type="Proteomes" id="UP000800200">
    <property type="component" value="Unassembled WGS sequence"/>
</dbReference>
<dbReference type="EMBL" id="ML994643">
    <property type="protein sequence ID" value="KAF2183354.1"/>
    <property type="molecule type" value="Genomic_DNA"/>
</dbReference>
<dbReference type="AlphaFoldDB" id="A0A6A6DUV0"/>
<reference evidence="1" key="1">
    <citation type="journal article" date="2020" name="Stud. Mycol.">
        <title>101 Dothideomycetes genomes: a test case for predicting lifestyles and emergence of pathogens.</title>
        <authorList>
            <person name="Haridas S."/>
            <person name="Albert R."/>
            <person name="Binder M."/>
            <person name="Bloem J."/>
            <person name="Labutti K."/>
            <person name="Salamov A."/>
            <person name="Andreopoulos B."/>
            <person name="Baker S."/>
            <person name="Barry K."/>
            <person name="Bills G."/>
            <person name="Bluhm B."/>
            <person name="Cannon C."/>
            <person name="Castanera R."/>
            <person name="Culley D."/>
            <person name="Daum C."/>
            <person name="Ezra D."/>
            <person name="Gonzalez J."/>
            <person name="Henrissat B."/>
            <person name="Kuo A."/>
            <person name="Liang C."/>
            <person name="Lipzen A."/>
            <person name="Lutzoni F."/>
            <person name="Magnuson J."/>
            <person name="Mondo S."/>
            <person name="Nolan M."/>
            <person name="Ohm R."/>
            <person name="Pangilinan J."/>
            <person name="Park H.-J."/>
            <person name="Ramirez L."/>
            <person name="Alfaro M."/>
            <person name="Sun H."/>
            <person name="Tritt A."/>
            <person name="Yoshinaga Y."/>
            <person name="Zwiers L.-H."/>
            <person name="Turgeon B."/>
            <person name="Goodwin S."/>
            <person name="Spatafora J."/>
            <person name="Crous P."/>
            <person name="Grigoriev I."/>
        </authorList>
    </citation>
    <scope>NUCLEOTIDE SEQUENCE</scope>
    <source>
        <strain evidence="1">CBS 207.26</strain>
    </source>
</reference>
<protein>
    <submittedName>
        <fullName evidence="1">Uncharacterized protein</fullName>
    </submittedName>
</protein>
<name>A0A6A6DUV0_9PEZI</name>